<comment type="caution">
    <text evidence="12">The sequence shown here is derived from an EMBL/GenBank/DDBJ whole genome shotgun (WGS) entry which is preliminary data.</text>
</comment>
<evidence type="ECO:0000256" key="7">
    <source>
        <dbReference type="ARBA" id="ARBA00022833"/>
    </source>
</evidence>
<dbReference type="PANTHER" id="PTHR12606">
    <property type="entry name" value="SENTRIN/SUMO-SPECIFIC PROTEASE"/>
    <property type="match status" value="1"/>
</dbReference>
<feature type="domain" description="THAP-type" evidence="11">
    <location>
        <begin position="1"/>
        <end position="109"/>
    </location>
</feature>
<comment type="similarity">
    <text evidence="1">Belongs to the peptidase C48 family.</text>
</comment>
<keyword evidence="7" id="KW-0862">Zinc</keyword>
<dbReference type="GO" id="GO:0016929">
    <property type="term" value="F:deSUMOylase activity"/>
    <property type="evidence" value="ECO:0007669"/>
    <property type="project" value="TreeGrafter"/>
</dbReference>
<proteinExistence type="inferred from homology"/>
<keyword evidence="3" id="KW-0479">Metal-binding</keyword>
<dbReference type="InterPro" id="IPR006612">
    <property type="entry name" value="THAP_Znf"/>
</dbReference>
<organism evidence="12 13">
    <name type="scientific">Daphnia magna</name>
    <dbReference type="NCBI Taxonomy" id="35525"/>
    <lineage>
        <taxon>Eukaryota</taxon>
        <taxon>Metazoa</taxon>
        <taxon>Ecdysozoa</taxon>
        <taxon>Arthropoda</taxon>
        <taxon>Crustacea</taxon>
        <taxon>Branchiopoda</taxon>
        <taxon>Diplostraca</taxon>
        <taxon>Cladocera</taxon>
        <taxon>Anomopoda</taxon>
        <taxon>Daphniidae</taxon>
        <taxon>Daphnia</taxon>
    </lineage>
</organism>
<dbReference type="Gene3D" id="3.40.395.10">
    <property type="entry name" value="Adenoviral Proteinase, Chain A"/>
    <property type="match status" value="1"/>
</dbReference>
<evidence type="ECO:0000259" key="10">
    <source>
        <dbReference type="PROSITE" id="PS50600"/>
    </source>
</evidence>
<dbReference type="STRING" id="35525.A0A164Q3U0"/>
<keyword evidence="8 9" id="KW-0238">DNA-binding</keyword>
<dbReference type="SUPFAM" id="SSF54001">
    <property type="entry name" value="Cysteine proteinases"/>
    <property type="match status" value="1"/>
</dbReference>
<keyword evidence="2" id="KW-0645">Protease</keyword>
<dbReference type="PROSITE" id="PS50600">
    <property type="entry name" value="ULP_PROTEASE"/>
    <property type="match status" value="1"/>
</dbReference>
<dbReference type="OrthoDB" id="8188607at2759"/>
<dbReference type="AlphaFoldDB" id="A0A164Q3U0"/>
<evidence type="ECO:0000256" key="3">
    <source>
        <dbReference type="ARBA" id="ARBA00022723"/>
    </source>
</evidence>
<keyword evidence="6" id="KW-0788">Thiol protease</keyword>
<dbReference type="SUPFAM" id="SSF57716">
    <property type="entry name" value="Glucocorticoid receptor-like (DNA-binding domain)"/>
    <property type="match status" value="1"/>
</dbReference>
<dbReference type="PANTHER" id="PTHR12606:SF141">
    <property type="entry name" value="GH15225P-RELATED"/>
    <property type="match status" value="1"/>
</dbReference>
<dbReference type="GO" id="GO:0016926">
    <property type="term" value="P:protein desumoylation"/>
    <property type="evidence" value="ECO:0007669"/>
    <property type="project" value="TreeGrafter"/>
</dbReference>
<dbReference type="Proteomes" id="UP000076858">
    <property type="component" value="Unassembled WGS sequence"/>
</dbReference>
<evidence type="ECO:0000313" key="13">
    <source>
        <dbReference type="Proteomes" id="UP000076858"/>
    </source>
</evidence>
<reference evidence="12 13" key="1">
    <citation type="submission" date="2016-03" db="EMBL/GenBank/DDBJ databases">
        <title>EvidentialGene: Evidence-directed Construction of Genes on Genomes.</title>
        <authorList>
            <person name="Gilbert D.G."/>
            <person name="Choi J.-H."/>
            <person name="Mockaitis K."/>
            <person name="Colbourne J."/>
            <person name="Pfrender M."/>
        </authorList>
    </citation>
    <scope>NUCLEOTIDE SEQUENCE [LARGE SCALE GENOMIC DNA]</scope>
    <source>
        <strain evidence="12 13">Xinb3</strain>
        <tissue evidence="12">Complete organism</tissue>
    </source>
</reference>
<dbReference type="EMBL" id="LRGB01002485">
    <property type="protein sequence ID" value="KZS07408.1"/>
    <property type="molecule type" value="Genomic_DNA"/>
</dbReference>
<dbReference type="GO" id="GO:0006508">
    <property type="term" value="P:proteolysis"/>
    <property type="evidence" value="ECO:0007669"/>
    <property type="project" value="UniProtKB-KW"/>
</dbReference>
<evidence type="ECO:0000256" key="5">
    <source>
        <dbReference type="ARBA" id="ARBA00022801"/>
    </source>
</evidence>
<keyword evidence="5" id="KW-0378">Hydrolase</keyword>
<name>A0A164Q3U0_9CRUS</name>
<accession>A0A164Q3U0</accession>
<dbReference type="GO" id="GO:0003677">
    <property type="term" value="F:DNA binding"/>
    <property type="evidence" value="ECO:0007669"/>
    <property type="project" value="UniProtKB-UniRule"/>
</dbReference>
<gene>
    <name evidence="12" type="ORF">APZ42_028949</name>
</gene>
<sequence>MVVKCNVDTCGNCRGKEAKEMRIILHELPSDLVLRDFWVKAVRESVCELRNGMRWHLIPLRITRGLRVDASQRCIGGSSAICSNNFRESCYSVVNGKRVLNPNEMPTEFQLKEPGPQFKSNINLQMPSITIQQSPMVVKTVLKVTSPTSDGFQANSLRFPTADFLLPNGSPASPEVVEGLCSSTSCPNMKYTNLHTLLEETWLDDLNRLLVQDQNPTSARVISNLSRQTLSLSAMPILNMYFGRTPVPKVSEHFAFSDHFSMGSNDGARLARLRKRGLKNPPKSMKIICDLIIDKEVIDDNHSLKTRRNKNNLAYPRVDSLGCYFIPALKAAQSNTSNAHWALVSVSCRDQTIKYYDSLQGNNGGTLKMLHDLFLSASIGSKTEDWKMEVCSDLPTQTNNFDCGVFLCQYAYCIASGQTFDVMTGNTDHLRPTMHRELSEGKLREEIRTEDQLYRGAQYGIHYQNLHNGGKKFMFSMKQRLRKNKVTNYMKLEDQMADGDMCAIFIINQCENINKEKYTWCIEVVKQCIVLQARAPGIYEYLRRNRIMLLPFRYTLRTYIGQSTGEVGVTGPIRQRLQVEKENIFENEQFVSLEIDEMAIFPKSTFINLWDRMVGEEPRQHKSAVVHPVSFQSEKEVEDNCSTSIGR</sequence>
<protein>
    <recommendedName>
        <fullName evidence="14">Ubiquitin-like protease family profile domain-containing protein</fullName>
    </recommendedName>
</protein>
<evidence type="ECO:0000256" key="6">
    <source>
        <dbReference type="ARBA" id="ARBA00022807"/>
    </source>
</evidence>
<evidence type="ECO:0000313" key="12">
    <source>
        <dbReference type="EMBL" id="KZS07408.1"/>
    </source>
</evidence>
<dbReference type="InterPro" id="IPR038765">
    <property type="entry name" value="Papain-like_cys_pep_sf"/>
</dbReference>
<feature type="domain" description="Ubiquitin-like protease family profile" evidence="10">
    <location>
        <begin position="187"/>
        <end position="414"/>
    </location>
</feature>
<evidence type="ECO:0000256" key="9">
    <source>
        <dbReference type="PROSITE-ProRule" id="PRU00309"/>
    </source>
</evidence>
<evidence type="ECO:0000256" key="8">
    <source>
        <dbReference type="ARBA" id="ARBA00023125"/>
    </source>
</evidence>
<evidence type="ECO:0000256" key="1">
    <source>
        <dbReference type="ARBA" id="ARBA00005234"/>
    </source>
</evidence>
<dbReference type="GO" id="GO:0005634">
    <property type="term" value="C:nucleus"/>
    <property type="evidence" value="ECO:0007669"/>
    <property type="project" value="TreeGrafter"/>
</dbReference>
<keyword evidence="13" id="KW-1185">Reference proteome</keyword>
<evidence type="ECO:0000259" key="11">
    <source>
        <dbReference type="PROSITE" id="PS50950"/>
    </source>
</evidence>
<evidence type="ECO:0008006" key="14">
    <source>
        <dbReference type="Google" id="ProtNLM"/>
    </source>
</evidence>
<evidence type="ECO:0000256" key="2">
    <source>
        <dbReference type="ARBA" id="ARBA00022670"/>
    </source>
</evidence>
<dbReference type="PROSITE" id="PS50950">
    <property type="entry name" value="ZF_THAP"/>
    <property type="match status" value="1"/>
</dbReference>
<dbReference type="Pfam" id="PF02902">
    <property type="entry name" value="Peptidase_C48"/>
    <property type="match status" value="1"/>
</dbReference>
<dbReference type="GO" id="GO:0008270">
    <property type="term" value="F:zinc ion binding"/>
    <property type="evidence" value="ECO:0007669"/>
    <property type="project" value="UniProtKB-KW"/>
</dbReference>
<dbReference type="InterPro" id="IPR003653">
    <property type="entry name" value="Peptidase_C48_C"/>
</dbReference>
<evidence type="ECO:0000256" key="4">
    <source>
        <dbReference type="ARBA" id="ARBA00022771"/>
    </source>
</evidence>
<keyword evidence="4 9" id="KW-0863">Zinc-finger</keyword>